<organism evidence="2 3">
    <name type="scientific">Rhizorhabdus histidinilytica</name>
    <dbReference type="NCBI Taxonomy" id="439228"/>
    <lineage>
        <taxon>Bacteria</taxon>
        <taxon>Pseudomonadati</taxon>
        <taxon>Pseudomonadota</taxon>
        <taxon>Alphaproteobacteria</taxon>
        <taxon>Sphingomonadales</taxon>
        <taxon>Sphingomonadaceae</taxon>
        <taxon>Rhizorhabdus</taxon>
    </lineage>
</organism>
<name>A0A1T5FH55_9SPHN</name>
<dbReference type="EMBL" id="FUYM01000009">
    <property type="protein sequence ID" value="SKB95510.1"/>
    <property type="molecule type" value="Genomic_DNA"/>
</dbReference>
<evidence type="ECO:0000313" key="3">
    <source>
        <dbReference type="Proteomes" id="UP000189818"/>
    </source>
</evidence>
<dbReference type="Gene3D" id="3.50.50.60">
    <property type="entry name" value="FAD/NAD(P)-binding domain"/>
    <property type="match status" value="1"/>
</dbReference>
<feature type="domain" description="FAD-dependent urate hydroxylase HpyO/Asp monooxygenase CreE-like FAD/NAD(P)-binding" evidence="1">
    <location>
        <begin position="14"/>
        <end position="156"/>
    </location>
</feature>
<protein>
    <submittedName>
        <fullName evidence="2">Uncharacterized NAD(P)/FAD-binding protein YdhS</fullName>
    </submittedName>
</protein>
<accession>A0A1T5FH55</accession>
<reference evidence="3" key="1">
    <citation type="submission" date="2017-02" db="EMBL/GenBank/DDBJ databases">
        <authorList>
            <person name="Varghese N."/>
            <person name="Submissions S."/>
        </authorList>
    </citation>
    <scope>NUCLEOTIDE SEQUENCE [LARGE SCALE GENOMIC DNA]</scope>
    <source>
        <strain evidence="3">UM2</strain>
    </source>
</reference>
<dbReference type="PANTHER" id="PTHR40254:SF1">
    <property type="entry name" value="BLR0577 PROTEIN"/>
    <property type="match status" value="1"/>
</dbReference>
<dbReference type="OrthoDB" id="101972at2"/>
<dbReference type="InterPro" id="IPR052189">
    <property type="entry name" value="L-asp_N-monooxygenase_NS-form"/>
</dbReference>
<dbReference type="AlphaFoldDB" id="A0A1T5FH55"/>
<gene>
    <name evidence="2" type="ORF">SAMN06295920_109202</name>
</gene>
<dbReference type="PANTHER" id="PTHR40254">
    <property type="entry name" value="BLR0577 PROTEIN"/>
    <property type="match status" value="1"/>
</dbReference>
<evidence type="ECO:0000313" key="2">
    <source>
        <dbReference type="EMBL" id="SKB95510.1"/>
    </source>
</evidence>
<dbReference type="Proteomes" id="UP000189818">
    <property type="component" value="Unassembled WGS sequence"/>
</dbReference>
<dbReference type="InterPro" id="IPR036188">
    <property type="entry name" value="FAD/NAD-bd_sf"/>
</dbReference>
<dbReference type="Pfam" id="PF13454">
    <property type="entry name" value="NAD_binding_9"/>
    <property type="match status" value="1"/>
</dbReference>
<dbReference type="SUPFAM" id="SSF51905">
    <property type="entry name" value="FAD/NAD(P)-binding domain"/>
    <property type="match status" value="1"/>
</dbReference>
<dbReference type="STRING" id="439228.SAMN06295920_109202"/>
<evidence type="ECO:0000259" key="1">
    <source>
        <dbReference type="Pfam" id="PF13454"/>
    </source>
</evidence>
<proteinExistence type="predicted"/>
<keyword evidence="3" id="KW-1185">Reference proteome</keyword>
<dbReference type="RefSeq" id="WP_079649782.1">
    <property type="nucleotide sequence ID" value="NZ_FUYM01000009.1"/>
</dbReference>
<sequence length="462" mass="49829">MNDIGAPPRIEHVAIIGAGFSGSLQAINLLRHDGPRVTLIERRGSFARGVAYSTPDEAHLLNVRAANMSALPDDPDHFVRWLAAAGKGRPQSFASRRDYGRYLDELLQATMRAAPGRLTLRRDEAVELAVRDDGVTVGFAGGERLAADAAVLALGNLPPHDPPGFAAATLPADLYVADPWAGPEAGALAAGLGADDTVLVVGTGLTMVDVVLSLEAQGFRGRIVAISRRGLAPRVHGDATMPSSALTEKPAMHGSALVRFVRERARQVGWRAAVDELRPHTQAMWLSAPLAEQTRFLRHLRPWWDVHRHRLAPEVAARLDALRAAGHLRVIAGKIDAVEARDDHLAIAWRPRHGGTPGHLLVRRAINCTGPQGDLLRTREPLLLGLLAAGQVRPDPHRFGIDVTAQAETIDAAGRAHPRLLALGPITRGAFWEIVAVPDIRVQSWSVARRLSHAHWVEGEGL</sequence>
<dbReference type="InterPro" id="IPR038732">
    <property type="entry name" value="HpyO/CreE_NAD-binding"/>
</dbReference>